<feature type="chain" id="PRO_5011455309" evidence="1">
    <location>
        <begin position="25"/>
        <end position="129"/>
    </location>
</feature>
<dbReference type="Proteomes" id="UP000199643">
    <property type="component" value="Unassembled WGS sequence"/>
</dbReference>
<name>A0A1G7U043_9SPHI</name>
<dbReference type="STRING" id="405671.SAMN05421827_10697"/>
<dbReference type="Pfam" id="PF13715">
    <property type="entry name" value="CarbopepD_reg_2"/>
    <property type="match status" value="1"/>
</dbReference>
<dbReference type="AlphaFoldDB" id="A0A1G7U043"/>
<dbReference type="EMBL" id="FNCH01000006">
    <property type="protein sequence ID" value="SDG40429.1"/>
    <property type="molecule type" value="Genomic_DNA"/>
</dbReference>
<organism evidence="2 3">
    <name type="scientific">Pedobacter terrae</name>
    <dbReference type="NCBI Taxonomy" id="405671"/>
    <lineage>
        <taxon>Bacteria</taxon>
        <taxon>Pseudomonadati</taxon>
        <taxon>Bacteroidota</taxon>
        <taxon>Sphingobacteriia</taxon>
        <taxon>Sphingobacteriales</taxon>
        <taxon>Sphingobacteriaceae</taxon>
        <taxon>Pedobacter</taxon>
    </lineage>
</organism>
<proteinExistence type="predicted"/>
<evidence type="ECO:0000313" key="3">
    <source>
        <dbReference type="Proteomes" id="UP000199643"/>
    </source>
</evidence>
<dbReference type="InterPro" id="IPR008969">
    <property type="entry name" value="CarboxyPept-like_regulatory"/>
</dbReference>
<keyword evidence="1" id="KW-0732">Signal</keyword>
<protein>
    <submittedName>
        <fullName evidence="2">Iron complex outermembrane recepter protein</fullName>
    </submittedName>
</protein>
<dbReference type="RefSeq" id="WP_244155628.1">
    <property type="nucleotide sequence ID" value="NZ_FNCH01000006.1"/>
</dbReference>
<feature type="signal peptide" evidence="1">
    <location>
        <begin position="1"/>
        <end position="24"/>
    </location>
</feature>
<keyword evidence="3" id="KW-1185">Reference proteome</keyword>
<dbReference type="SUPFAM" id="SSF49464">
    <property type="entry name" value="Carboxypeptidase regulatory domain-like"/>
    <property type="match status" value="1"/>
</dbReference>
<dbReference type="Gene3D" id="2.60.40.1120">
    <property type="entry name" value="Carboxypeptidase-like, regulatory domain"/>
    <property type="match status" value="1"/>
</dbReference>
<gene>
    <name evidence="2" type="ORF">SAMN05421827_10697</name>
</gene>
<accession>A0A1G7U043</accession>
<evidence type="ECO:0000256" key="1">
    <source>
        <dbReference type="SAM" id="SignalP"/>
    </source>
</evidence>
<evidence type="ECO:0000313" key="2">
    <source>
        <dbReference type="EMBL" id="SDG40429.1"/>
    </source>
</evidence>
<sequence length="129" mass="13431">MSRIFTKIFYVLLFVFASNMAARAQNITVSGTVKDKQSKEGLAGVSLTIKGQSGGTASTANGTFSFSTTAKLPFTLVASYVGYGTVEQQISGSTSGINLELETAVVLGGDVVVSASRTPERILESPVSI</sequence>
<reference evidence="3" key="1">
    <citation type="submission" date="2016-10" db="EMBL/GenBank/DDBJ databases">
        <authorList>
            <person name="Varghese N."/>
            <person name="Submissions S."/>
        </authorList>
    </citation>
    <scope>NUCLEOTIDE SEQUENCE [LARGE SCALE GENOMIC DNA]</scope>
    <source>
        <strain evidence="3">DSM 17933</strain>
    </source>
</reference>